<reference evidence="2" key="1">
    <citation type="journal article" date="2022" name="bioRxiv">
        <title>Sequencing and chromosome-scale assembly of the giantPleurodeles waltlgenome.</title>
        <authorList>
            <person name="Brown T."/>
            <person name="Elewa A."/>
            <person name="Iarovenko S."/>
            <person name="Subramanian E."/>
            <person name="Araus A.J."/>
            <person name="Petzold A."/>
            <person name="Susuki M."/>
            <person name="Suzuki K.-i.T."/>
            <person name="Hayashi T."/>
            <person name="Toyoda A."/>
            <person name="Oliveira C."/>
            <person name="Osipova E."/>
            <person name="Leigh N.D."/>
            <person name="Simon A."/>
            <person name="Yun M.H."/>
        </authorList>
    </citation>
    <scope>NUCLEOTIDE SEQUENCE</scope>
    <source>
        <strain evidence="2">20211129_DDA</strain>
        <tissue evidence="2">Liver</tissue>
    </source>
</reference>
<organism evidence="2 3">
    <name type="scientific">Pleurodeles waltl</name>
    <name type="common">Iberian ribbed newt</name>
    <dbReference type="NCBI Taxonomy" id="8319"/>
    <lineage>
        <taxon>Eukaryota</taxon>
        <taxon>Metazoa</taxon>
        <taxon>Chordata</taxon>
        <taxon>Craniata</taxon>
        <taxon>Vertebrata</taxon>
        <taxon>Euteleostomi</taxon>
        <taxon>Amphibia</taxon>
        <taxon>Batrachia</taxon>
        <taxon>Caudata</taxon>
        <taxon>Salamandroidea</taxon>
        <taxon>Salamandridae</taxon>
        <taxon>Pleurodelinae</taxon>
        <taxon>Pleurodeles</taxon>
    </lineage>
</organism>
<dbReference type="AlphaFoldDB" id="A0AAV7QPU7"/>
<name>A0AAV7QPU7_PLEWA</name>
<protein>
    <submittedName>
        <fullName evidence="2">Uncharacterized protein</fullName>
    </submittedName>
</protein>
<keyword evidence="3" id="KW-1185">Reference proteome</keyword>
<evidence type="ECO:0000313" key="3">
    <source>
        <dbReference type="Proteomes" id="UP001066276"/>
    </source>
</evidence>
<dbReference type="Proteomes" id="UP001066276">
    <property type="component" value="Chromosome 6"/>
</dbReference>
<accession>A0AAV7QPU7</accession>
<proteinExistence type="predicted"/>
<evidence type="ECO:0000256" key="1">
    <source>
        <dbReference type="SAM" id="MobiDB-lite"/>
    </source>
</evidence>
<comment type="caution">
    <text evidence="2">The sequence shown here is derived from an EMBL/GenBank/DDBJ whole genome shotgun (WGS) entry which is preliminary data.</text>
</comment>
<evidence type="ECO:0000313" key="2">
    <source>
        <dbReference type="EMBL" id="KAJ1140375.1"/>
    </source>
</evidence>
<dbReference type="EMBL" id="JANPWB010000010">
    <property type="protein sequence ID" value="KAJ1140375.1"/>
    <property type="molecule type" value="Genomic_DNA"/>
</dbReference>
<feature type="region of interest" description="Disordered" evidence="1">
    <location>
        <begin position="26"/>
        <end position="46"/>
    </location>
</feature>
<gene>
    <name evidence="2" type="ORF">NDU88_006729</name>
</gene>
<sequence length="114" mass="13173">MPRAGRIDALWLRAVFLQSAGARARRAAQTSSTGPRRLPFPSTCAARPRTTKTLGSFMLRPQQRLERLQPRISIQRKRQQALREVGEEKETRTNKAELDRMAFSPFRMYLTIFI</sequence>